<name>A0A067XZZ2_SCHJA</name>
<gene>
    <name evidence="2" type="primary">ND4L</name>
</gene>
<dbReference type="Pfam" id="PF06235">
    <property type="entry name" value="NAD4L"/>
    <property type="match status" value="1"/>
</dbReference>
<keyword evidence="1" id="KW-0812">Transmembrane</keyword>
<evidence type="ECO:0000256" key="1">
    <source>
        <dbReference type="SAM" id="Phobius"/>
    </source>
</evidence>
<organism evidence="2">
    <name type="scientific">Schistosoma japonicum</name>
    <name type="common">Blood fluke</name>
    <dbReference type="NCBI Taxonomy" id="6182"/>
    <lineage>
        <taxon>Eukaryota</taxon>
        <taxon>Metazoa</taxon>
        <taxon>Spiralia</taxon>
        <taxon>Lophotrochozoa</taxon>
        <taxon>Platyhelminthes</taxon>
        <taxon>Trematoda</taxon>
        <taxon>Digenea</taxon>
        <taxon>Strigeidida</taxon>
        <taxon>Schistosomatoidea</taxon>
        <taxon>Schistosomatidae</taxon>
        <taxon>Schistosoma</taxon>
    </lineage>
</organism>
<dbReference type="EMBL" id="KF279408">
    <property type="protein sequence ID" value="AGV02190.1"/>
    <property type="molecule type" value="Genomic_DNA"/>
</dbReference>
<keyword evidence="1" id="KW-1133">Transmembrane helix</keyword>
<dbReference type="InterPro" id="IPR009356">
    <property type="entry name" value="NAD_DH_su4L"/>
</dbReference>
<feature type="transmembrane region" description="Helical" evidence="1">
    <location>
        <begin position="59"/>
        <end position="81"/>
    </location>
</feature>
<keyword evidence="1" id="KW-0472">Membrane</keyword>
<protein>
    <submittedName>
        <fullName evidence="2">NADH dehydrogenase subunit 4L</fullName>
    </submittedName>
</protein>
<sequence>MLFVILLLGCGLMLISLVICSHYLFNYLIVLESYNVLLLLICLLVNVQDCQVVFISMMALFVLEASIMLIVVGISICHGSLRVSGGL</sequence>
<keyword evidence="2" id="KW-0496">Mitochondrion</keyword>
<dbReference type="AlphaFoldDB" id="A0A067XZZ2"/>
<evidence type="ECO:0000313" key="2">
    <source>
        <dbReference type="EMBL" id="AGV02190.1"/>
    </source>
</evidence>
<proteinExistence type="predicted"/>
<reference evidence="2" key="1">
    <citation type="submission" date="2013-06" db="EMBL/GenBank/DDBJ databases">
        <authorList>
            <person name="Ran J."/>
            <person name="Pin N."/>
        </authorList>
    </citation>
    <scope>NUCLEOTIDE SEQUENCE</scope>
    <source>
        <strain evidence="2">Yunnan Eryuan</strain>
    </source>
</reference>
<geneLocation type="mitochondrion" evidence="2"/>
<accession>A0A067XZZ2</accession>
<feature type="transmembrane region" description="Helical" evidence="1">
    <location>
        <begin position="30"/>
        <end position="47"/>
    </location>
</feature>